<dbReference type="Proteomes" id="UP000001940">
    <property type="component" value="Chromosome I"/>
</dbReference>
<evidence type="ECO:0000313" key="4">
    <source>
        <dbReference type="Proteomes" id="UP000001940"/>
    </source>
</evidence>
<reference evidence="3 4" key="1">
    <citation type="journal article" date="1998" name="Science">
        <title>Genome sequence of the nematode C. elegans: a platform for investigating biology.</title>
        <authorList>
            <consortium name="The C. elegans sequencing consortium"/>
            <person name="Sulson J.E."/>
            <person name="Waterston R."/>
        </authorList>
    </citation>
    <scope>NUCLEOTIDE SEQUENCE [LARGE SCALE GENOMIC DNA]</scope>
    <source>
        <strain evidence="3 4">Bristol N2</strain>
    </source>
</reference>
<feature type="compositionally biased region" description="Basic and acidic residues" evidence="1">
    <location>
        <begin position="356"/>
        <end position="368"/>
    </location>
</feature>
<dbReference type="AGR" id="WB:WBGene00010871"/>
<dbReference type="OMA" id="RASIFPY"/>
<accession>A0A0K3AU93</accession>
<evidence type="ECO:0000313" key="5">
    <source>
        <dbReference type="WormBase" id="M05B5.3b"/>
    </source>
</evidence>
<dbReference type="SMR" id="A0A0K3AU93"/>
<feature type="compositionally biased region" description="Basic and acidic residues" evidence="1">
    <location>
        <begin position="258"/>
        <end position="275"/>
    </location>
</feature>
<protein>
    <submittedName>
        <fullName evidence="3">Uncharacterized protein</fullName>
    </submittedName>
</protein>
<sequence length="467" mass="51958">MASEYFSSLQYIWLNIVFFVFSLFLFGVCLYACLFVRWVYKRRLRQKSDEMINAYKDEENKRKEMEFNIKRQELEPPERKRRSSSRKNKNIHIIAKPCNHVIEKNSKEVIVRQVNEVPNDEVGCSPIPRPLSQPVQPINHVQQAPPPPQQILNLQQHYQTQYVLVPVEMLRNKKIRRTRSTDVDPDTPTPQLIQQPQKLIVESVSTQTSDRSLNAGSELQKKTSEDWLSGFDDRDGERIDLDEETDEVDSDKVMKRRREFEEKKSCKRGNDHEQASSETRVSIESDAPPNPAPPPSTTPETSSTTPSTVTSSTSDPNAPTASDAASGTGTGTESSDTPASSAPPTSAASGPPAPKSNDKDSTGDKIYVKSEYCGAPGEKVTTISSNVSSQQPKSKAPAPRPSIFPYFVEPKAPSSDVSTSKASSKMTNPDPGNSGSSFALYREKQKKMATDSAKVYNGPTKKEKDPK</sequence>
<dbReference type="EMBL" id="BX284601">
    <property type="protein sequence ID" value="CTQ86370.1"/>
    <property type="molecule type" value="Genomic_DNA"/>
</dbReference>
<keyword evidence="2" id="KW-1133">Transmembrane helix</keyword>
<dbReference type="AlphaFoldDB" id="A0A0K3AU93"/>
<dbReference type="OrthoDB" id="5865339at2759"/>
<evidence type="ECO:0000256" key="2">
    <source>
        <dbReference type="SAM" id="Phobius"/>
    </source>
</evidence>
<feature type="compositionally biased region" description="Polar residues" evidence="1">
    <location>
        <begin position="381"/>
        <end position="393"/>
    </location>
</feature>
<feature type="transmembrane region" description="Helical" evidence="2">
    <location>
        <begin position="12"/>
        <end position="40"/>
    </location>
</feature>
<keyword evidence="2" id="KW-0472">Membrane</keyword>
<name>A0A0K3AU93_CAEEL</name>
<feature type="compositionally biased region" description="Pro residues" evidence="1">
    <location>
        <begin position="288"/>
        <end position="297"/>
    </location>
</feature>
<evidence type="ECO:0000256" key="1">
    <source>
        <dbReference type="SAM" id="MobiDB-lite"/>
    </source>
</evidence>
<dbReference type="InParanoid" id="A0A0K3AU93"/>
<dbReference type="PaxDb" id="6239-M05B5.3.2"/>
<feature type="compositionally biased region" description="Basic and acidic residues" evidence="1">
    <location>
        <begin position="67"/>
        <end position="78"/>
    </location>
</feature>
<feature type="compositionally biased region" description="Basic residues" evidence="1">
    <location>
        <begin position="79"/>
        <end position="89"/>
    </location>
</feature>
<feature type="compositionally biased region" description="Low complexity" evidence="1">
    <location>
        <begin position="414"/>
        <end position="424"/>
    </location>
</feature>
<gene>
    <name evidence="3" type="ORF">CELE_M05B5.3</name>
    <name evidence="3 5" type="ORF">M05B5.3</name>
</gene>
<dbReference type="FunCoup" id="A0A0K3AU93">
    <property type="interactions" value="1522"/>
</dbReference>
<feature type="region of interest" description="Disordered" evidence="1">
    <location>
        <begin position="67"/>
        <end position="89"/>
    </location>
</feature>
<feature type="compositionally biased region" description="Polar residues" evidence="1">
    <location>
        <begin position="425"/>
        <end position="437"/>
    </location>
</feature>
<dbReference type="Bgee" id="WBGene00010871">
    <property type="expression patterns" value="Expressed in pharyngeal muscle cell (C elegans) and 3 other cell types or tissues"/>
</dbReference>
<keyword evidence="4" id="KW-1185">Reference proteome</keyword>
<dbReference type="ExpressionAtlas" id="A0A0K3AU93">
    <property type="expression patterns" value="baseline and differential"/>
</dbReference>
<dbReference type="WormBase" id="M05B5.3b">
    <property type="protein sequence ID" value="CE50584"/>
    <property type="gene ID" value="WBGene00010871"/>
</dbReference>
<proteinExistence type="predicted"/>
<organism evidence="3 4">
    <name type="scientific">Caenorhabditis elegans</name>
    <dbReference type="NCBI Taxonomy" id="6239"/>
    <lineage>
        <taxon>Eukaryota</taxon>
        <taxon>Metazoa</taxon>
        <taxon>Ecdysozoa</taxon>
        <taxon>Nematoda</taxon>
        <taxon>Chromadorea</taxon>
        <taxon>Rhabditida</taxon>
        <taxon>Rhabditina</taxon>
        <taxon>Rhabditomorpha</taxon>
        <taxon>Rhabditoidea</taxon>
        <taxon>Rhabditidae</taxon>
        <taxon>Peloderinae</taxon>
        <taxon>Caenorhabditis</taxon>
    </lineage>
</organism>
<feature type="region of interest" description="Disordered" evidence="1">
    <location>
        <begin position="258"/>
        <end position="467"/>
    </location>
</feature>
<dbReference type="STRING" id="6239.M05B5.3b.1"/>
<feature type="compositionally biased region" description="Low complexity" evidence="1">
    <location>
        <begin position="298"/>
        <end position="350"/>
    </location>
</feature>
<keyword evidence="2" id="KW-0812">Transmembrane</keyword>
<evidence type="ECO:0000313" key="3">
    <source>
        <dbReference type="EMBL" id="CTQ86370.1"/>
    </source>
</evidence>